<reference evidence="3" key="1">
    <citation type="journal article" date="2021" name="PeerJ">
        <title>Extensive microbial diversity within the chicken gut microbiome revealed by metagenomics and culture.</title>
        <authorList>
            <person name="Gilroy R."/>
            <person name="Ravi A."/>
            <person name="Getino M."/>
            <person name="Pursley I."/>
            <person name="Horton D.L."/>
            <person name="Alikhan N.F."/>
            <person name="Baker D."/>
            <person name="Gharbi K."/>
            <person name="Hall N."/>
            <person name="Watson M."/>
            <person name="Adriaenssens E.M."/>
            <person name="Foster-Nyarko E."/>
            <person name="Jarju S."/>
            <person name="Secka A."/>
            <person name="Antonio M."/>
            <person name="Oren A."/>
            <person name="Chaudhuri R.R."/>
            <person name="La Ragione R."/>
            <person name="Hildebrand F."/>
            <person name="Pallen M.J."/>
        </authorList>
    </citation>
    <scope>NUCLEOTIDE SEQUENCE</scope>
    <source>
        <strain evidence="3">ChiGjej2B2-19336</strain>
    </source>
</reference>
<dbReference type="Pfam" id="PF01075">
    <property type="entry name" value="Glyco_transf_9"/>
    <property type="match status" value="1"/>
</dbReference>
<dbReference type="CDD" id="cd03789">
    <property type="entry name" value="GT9_LPS_heptosyltransferase"/>
    <property type="match status" value="1"/>
</dbReference>
<keyword evidence="2" id="KW-0808">Transferase</keyword>
<reference evidence="3" key="2">
    <citation type="submission" date="2021-09" db="EMBL/GenBank/DDBJ databases">
        <authorList>
            <person name="Gilroy R."/>
        </authorList>
    </citation>
    <scope>NUCLEOTIDE SEQUENCE</scope>
    <source>
        <strain evidence="3">ChiGjej2B2-19336</strain>
    </source>
</reference>
<organism evidence="3 4">
    <name type="scientific">Mailhella massiliensis</name>
    <dbReference type="NCBI Taxonomy" id="1903261"/>
    <lineage>
        <taxon>Bacteria</taxon>
        <taxon>Pseudomonadati</taxon>
        <taxon>Thermodesulfobacteriota</taxon>
        <taxon>Desulfovibrionia</taxon>
        <taxon>Desulfovibrionales</taxon>
        <taxon>Desulfovibrionaceae</taxon>
        <taxon>Mailhella</taxon>
    </lineage>
</organism>
<dbReference type="Gene3D" id="3.40.50.2000">
    <property type="entry name" value="Glycogen Phosphorylase B"/>
    <property type="match status" value="2"/>
</dbReference>
<dbReference type="EMBL" id="DYZA01000044">
    <property type="protein sequence ID" value="HJD96503.1"/>
    <property type="molecule type" value="Genomic_DNA"/>
</dbReference>
<dbReference type="InterPro" id="IPR002201">
    <property type="entry name" value="Glyco_trans_9"/>
</dbReference>
<dbReference type="GO" id="GO:0005829">
    <property type="term" value="C:cytosol"/>
    <property type="evidence" value="ECO:0007669"/>
    <property type="project" value="TreeGrafter"/>
</dbReference>
<dbReference type="Proteomes" id="UP000698963">
    <property type="component" value="Unassembled WGS sequence"/>
</dbReference>
<dbReference type="SUPFAM" id="SSF53756">
    <property type="entry name" value="UDP-Glycosyltransferase/glycogen phosphorylase"/>
    <property type="match status" value="1"/>
</dbReference>
<dbReference type="PANTHER" id="PTHR30160">
    <property type="entry name" value="TETRAACYLDISACCHARIDE 4'-KINASE-RELATED"/>
    <property type="match status" value="1"/>
</dbReference>
<dbReference type="RefSeq" id="WP_304120868.1">
    <property type="nucleotide sequence ID" value="NZ_DYZA01000044.1"/>
</dbReference>
<gene>
    <name evidence="3" type="ORF">K8W16_02505</name>
</gene>
<name>A0A921AUR5_9BACT</name>
<evidence type="ECO:0000313" key="3">
    <source>
        <dbReference type="EMBL" id="HJD96503.1"/>
    </source>
</evidence>
<dbReference type="GO" id="GO:0009244">
    <property type="term" value="P:lipopolysaccharide core region biosynthetic process"/>
    <property type="evidence" value="ECO:0007669"/>
    <property type="project" value="TreeGrafter"/>
</dbReference>
<dbReference type="GO" id="GO:0008713">
    <property type="term" value="F:ADP-heptose-lipopolysaccharide heptosyltransferase activity"/>
    <property type="evidence" value="ECO:0007669"/>
    <property type="project" value="TreeGrafter"/>
</dbReference>
<evidence type="ECO:0000313" key="4">
    <source>
        <dbReference type="Proteomes" id="UP000698963"/>
    </source>
</evidence>
<evidence type="ECO:0000256" key="2">
    <source>
        <dbReference type="ARBA" id="ARBA00022679"/>
    </source>
</evidence>
<dbReference type="AlphaFoldDB" id="A0A921AUR5"/>
<dbReference type="InterPro" id="IPR051199">
    <property type="entry name" value="LPS_LOS_Heptosyltrfase"/>
</dbReference>
<comment type="caution">
    <text evidence="3">The sequence shown here is derived from an EMBL/GenBank/DDBJ whole genome shotgun (WGS) entry which is preliminary data.</text>
</comment>
<keyword evidence="1" id="KW-0328">Glycosyltransferase</keyword>
<evidence type="ECO:0000256" key="1">
    <source>
        <dbReference type="ARBA" id="ARBA00022676"/>
    </source>
</evidence>
<sequence>MARYSSRISNRHMVAVRFSSMGDVVLTTGVLLDWYKKHGTKFTVITKEDFEPLFAHHPAVHNVIGFDENDLHGQAQAMNFRGLMEKYRDSPLLDLHRNLRSAMLARIWRDAIICYNKMSLARRIFLWSKGKFFGEELRRYNVPQRYAIGLYDKKEVPSAAELKPCIFLTEEEKKRVEELLAPLRGKGRSLVALHPFATHEAKSWPMEVWIRFAALLKQQNISYFWVGQGEGLPEEEQPCSFINKTSLRELCALTAGADVLVTGDSGPMHIATATGTPALAMFGPTCREWGFFPSGEKDRVVQLAMPCRPCSLHGSSSCPKGNACIMGITPQRMLDELEDMLA</sequence>
<dbReference type="PANTHER" id="PTHR30160:SF22">
    <property type="entry name" value="LIPOPOLYSACCHARIDE CORE BIOSYNTHESIS PROTEIN"/>
    <property type="match status" value="1"/>
</dbReference>
<proteinExistence type="predicted"/>
<accession>A0A921AUR5</accession>
<protein>
    <submittedName>
        <fullName evidence="3">Glycosyltransferase family 9 protein</fullName>
    </submittedName>
</protein>